<evidence type="ECO:0000256" key="9">
    <source>
        <dbReference type="PIRSR" id="PIRSR605478-1"/>
    </source>
</evidence>
<dbReference type="InterPro" id="IPR055152">
    <property type="entry name" value="Transketolase-like_C_2"/>
</dbReference>
<comment type="caution">
    <text evidence="16">The sequence shown here is derived from an EMBL/GenBank/DDBJ whole genome shotgun (WGS) entry which is preliminary data.</text>
</comment>
<dbReference type="OrthoDB" id="10267175at2759"/>
<dbReference type="Proteomes" id="UP000279259">
    <property type="component" value="Unassembled WGS sequence"/>
</dbReference>
<protein>
    <recommendedName>
        <fullName evidence="4">transketolase</fullName>
        <ecNumber evidence="4">2.2.1.1</ecNumber>
    </recommendedName>
</protein>
<dbReference type="GO" id="GO:0004802">
    <property type="term" value="F:transketolase activity"/>
    <property type="evidence" value="ECO:0007669"/>
    <property type="project" value="UniProtKB-EC"/>
</dbReference>
<dbReference type="FunFam" id="3.40.50.970:FF:000004">
    <property type="entry name" value="Transketolase"/>
    <property type="match status" value="1"/>
</dbReference>
<comment type="cofactor">
    <cofactor evidence="1">
        <name>Co(2+)</name>
        <dbReference type="ChEBI" id="CHEBI:48828"/>
    </cofactor>
</comment>
<proteinExistence type="inferred from homology"/>
<dbReference type="Pfam" id="PF00456">
    <property type="entry name" value="Transketolase_N"/>
    <property type="match status" value="1"/>
</dbReference>
<evidence type="ECO:0000256" key="2">
    <source>
        <dbReference type="ARBA" id="ARBA00007131"/>
    </source>
</evidence>
<evidence type="ECO:0000256" key="7">
    <source>
        <dbReference type="ARBA" id="ARBA00022842"/>
    </source>
</evidence>
<gene>
    <name evidence="16" type="ORF">EHS25_008581</name>
</gene>
<feature type="site" description="Important for catalytic activity" evidence="13">
    <location>
        <position position="296"/>
    </location>
</feature>
<feature type="site" description="Important for catalytic activity" evidence="13">
    <location>
        <position position="60"/>
    </location>
</feature>
<feature type="binding site" evidence="11">
    <location>
        <position position="296"/>
    </location>
    <ligand>
        <name>thiamine diphosphate</name>
        <dbReference type="ChEBI" id="CHEBI:58937"/>
    </ligand>
</feature>
<evidence type="ECO:0000256" key="3">
    <source>
        <dbReference type="ARBA" id="ARBA00011738"/>
    </source>
</evidence>
<organism evidence="16 17">
    <name type="scientific">Saitozyma podzolica</name>
    <dbReference type="NCBI Taxonomy" id="1890683"/>
    <lineage>
        <taxon>Eukaryota</taxon>
        <taxon>Fungi</taxon>
        <taxon>Dikarya</taxon>
        <taxon>Basidiomycota</taxon>
        <taxon>Agaricomycotina</taxon>
        <taxon>Tremellomycetes</taxon>
        <taxon>Tremellales</taxon>
        <taxon>Trimorphomycetaceae</taxon>
        <taxon>Saitozyma</taxon>
    </lineage>
</organism>
<dbReference type="InterPro" id="IPR029061">
    <property type="entry name" value="THDP-binding"/>
</dbReference>
<evidence type="ECO:0000256" key="13">
    <source>
        <dbReference type="PIRSR" id="PIRSR605478-5"/>
    </source>
</evidence>
<dbReference type="EC" id="2.2.1.1" evidence="4"/>
<keyword evidence="7 12" id="KW-0460">Magnesium</keyword>
<accession>A0A427YM68</accession>
<feature type="binding site" evidence="10">
    <location>
        <position position="502"/>
    </location>
    <ligand>
        <name>substrate</name>
    </ligand>
</feature>
<dbReference type="FunFam" id="3.40.50.920:FF:000012">
    <property type="entry name" value="Transketolase, variant 1"/>
    <property type="match status" value="1"/>
</dbReference>
<dbReference type="GO" id="GO:0006098">
    <property type="term" value="P:pentose-phosphate shunt"/>
    <property type="evidence" value="ECO:0007669"/>
    <property type="project" value="TreeGrafter"/>
</dbReference>
<dbReference type="PANTHER" id="PTHR43522">
    <property type="entry name" value="TRANSKETOLASE"/>
    <property type="match status" value="1"/>
</dbReference>
<sequence length="734" mass="79056">MTVAVPSAVHANGHGPGLKKDPQPAAQVASASASPEDEKVVINTIRCLAADLCQEYKGGHPGTVMGAATIAIALWKYHMRYNPSNPDWFARDRFVLSAGHACLLQYIMLHLTGYEAWPLSEVRKYHAPKYGMAAGHPEIEFPGIEVTTGPLGQGIANAVGLAVAGKNLGATYNREGYPVVDGKVWCFTGDGCLQEGVGQEAVSMAGHWGLDNLVLIYDNNSVTVDGVIANCFTDDTSAKLAATGWRVIDVYDGSNDLAAVVSALGEAKEVVGKPVLINIRTVIGIGSKHAGKGQAHGQALGEDDVANVKKSLGFNPSEKFVVPNQVYEYFSDRKARGVQLEKEWNSLMAEYSARYPEESAELRARMEGKLPGWESLVPPKKDLPTAAQPTRKSSGIMVQALAPKYKSFMIGSADLLESTFVSWDGMVEFQNPESGLGDYAGRQIRYGIREHAMVAMGNGLAAYHKGMILPVMSTFFMFWLYAAPAARMSALQKLRFIGIATHDSIGIGEDGPTHQPVALASFYRALPGLNFVRPADAEEVIGAWMLALQDEDHPSLFALSRQPVPLLPGSDRAGVARGGYVVHGDPSIIPDITLLATGAEVSRAIEVAKLLSTPSSSSSTYTVRVVSLPYLALFDRQSAEYRRGVIPSSQSLVVAIEAWASFGWSRYAHAGAHMHTFGLSAPQQVLYEHFGFGVQNLAEKIGGWAESRKAENGGWNIPGVGEYEELLLSTIQEH</sequence>
<feature type="binding site" evidence="11">
    <location>
        <begin position="149"/>
        <end position="151"/>
    </location>
    <ligand>
        <name>thiamine diphosphate</name>
        <dbReference type="ChEBI" id="CHEBI:58937"/>
    </ligand>
</feature>
<evidence type="ECO:0000313" key="17">
    <source>
        <dbReference type="Proteomes" id="UP000279259"/>
    </source>
</evidence>
<dbReference type="InterPro" id="IPR033247">
    <property type="entry name" value="Transketolase_fam"/>
</dbReference>
<dbReference type="InterPro" id="IPR005475">
    <property type="entry name" value="Transketolase-like_Pyr-bd"/>
</dbReference>
<evidence type="ECO:0000256" key="10">
    <source>
        <dbReference type="PIRSR" id="PIRSR605478-2"/>
    </source>
</evidence>
<dbReference type="InterPro" id="IPR005478">
    <property type="entry name" value="Transketolase_bac-like"/>
</dbReference>
<evidence type="ECO:0000256" key="11">
    <source>
        <dbReference type="PIRSR" id="PIRSR605478-3"/>
    </source>
</evidence>
<evidence type="ECO:0000256" key="6">
    <source>
        <dbReference type="ARBA" id="ARBA00022723"/>
    </source>
</evidence>
<evidence type="ECO:0000256" key="14">
    <source>
        <dbReference type="SAM" id="MobiDB-lite"/>
    </source>
</evidence>
<dbReference type="InterPro" id="IPR020826">
    <property type="entry name" value="Transketolase_BS"/>
</dbReference>
<evidence type="ECO:0000256" key="12">
    <source>
        <dbReference type="PIRSR" id="PIRSR605478-4"/>
    </source>
</evidence>
<dbReference type="SUPFAM" id="SSF52518">
    <property type="entry name" value="Thiamin diphosphate-binding fold (THDP-binding)"/>
    <property type="match status" value="2"/>
</dbReference>
<evidence type="ECO:0000313" key="16">
    <source>
        <dbReference type="EMBL" id="RSH92166.1"/>
    </source>
</evidence>
<dbReference type="GO" id="GO:0005829">
    <property type="term" value="C:cytosol"/>
    <property type="evidence" value="ECO:0007669"/>
    <property type="project" value="TreeGrafter"/>
</dbReference>
<evidence type="ECO:0000256" key="5">
    <source>
        <dbReference type="ARBA" id="ARBA00022679"/>
    </source>
</evidence>
<feature type="binding site" evidence="10">
    <location>
        <position position="514"/>
    </location>
    <ligand>
        <name>substrate</name>
    </ligand>
</feature>
<feature type="domain" description="Transketolase-like pyrimidine-binding" evidence="15">
    <location>
        <begin position="388"/>
        <end position="566"/>
    </location>
</feature>
<feature type="binding site" evidence="11">
    <location>
        <position position="478"/>
    </location>
    <ligand>
        <name>thiamine diphosphate</name>
        <dbReference type="ChEBI" id="CHEBI:58937"/>
    </ligand>
</feature>
<dbReference type="Gene3D" id="3.40.50.920">
    <property type="match status" value="1"/>
</dbReference>
<dbReference type="AlphaFoldDB" id="A0A427YM68"/>
<feature type="binding site" evidence="11">
    <location>
        <position position="220"/>
    </location>
    <ligand>
        <name>thiamine diphosphate</name>
        <dbReference type="ChEBI" id="CHEBI:58937"/>
    </ligand>
</feature>
<keyword evidence="8 11" id="KW-0786">Thiamine pyrophosphate</keyword>
<dbReference type="SUPFAM" id="SSF52922">
    <property type="entry name" value="TK C-terminal domain-like"/>
    <property type="match status" value="1"/>
</dbReference>
<dbReference type="Pfam" id="PF02779">
    <property type="entry name" value="Transket_pyr"/>
    <property type="match status" value="1"/>
</dbReference>
<feature type="binding site" evidence="10">
    <location>
        <position position="60"/>
    </location>
    <ligand>
        <name>substrate</name>
    </ligand>
</feature>
<feature type="binding site" evidence="10">
    <location>
        <position position="561"/>
    </location>
    <ligand>
        <name>substrate</name>
    </ligand>
</feature>
<feature type="compositionally biased region" description="Low complexity" evidence="14">
    <location>
        <begin position="23"/>
        <end position="33"/>
    </location>
</feature>
<feature type="region of interest" description="Disordered" evidence="14">
    <location>
        <begin position="11"/>
        <end position="33"/>
    </location>
</feature>
<keyword evidence="17" id="KW-1185">Reference proteome</keyword>
<name>A0A427YM68_9TREE</name>
<feature type="binding site" evidence="12">
    <location>
        <position position="190"/>
    </location>
    <ligand>
        <name>Mg(2+)</name>
        <dbReference type="ChEBI" id="CHEBI:18420"/>
    </ligand>
</feature>
<dbReference type="CDD" id="cd07033">
    <property type="entry name" value="TPP_PYR_DXS_TK_like"/>
    <property type="match status" value="1"/>
</dbReference>
<keyword evidence="6 12" id="KW-0479">Metal-binding</keyword>
<dbReference type="NCBIfam" id="TIGR00232">
    <property type="entry name" value="tktlase_bact"/>
    <property type="match status" value="1"/>
</dbReference>
<evidence type="ECO:0000256" key="1">
    <source>
        <dbReference type="ARBA" id="ARBA00001941"/>
    </source>
</evidence>
<feature type="binding site" evidence="12">
    <location>
        <position position="222"/>
    </location>
    <ligand>
        <name>Mg(2+)</name>
        <dbReference type="ChEBI" id="CHEBI:18420"/>
    </ligand>
</feature>
<evidence type="ECO:0000256" key="4">
    <source>
        <dbReference type="ARBA" id="ARBA00013152"/>
    </source>
</evidence>
<feature type="binding site" evidence="10">
    <location>
        <position position="296"/>
    </location>
    <ligand>
        <name>substrate</name>
    </ligand>
</feature>
<feature type="binding site" evidence="10">
    <location>
        <position position="418"/>
    </location>
    <ligand>
        <name>substrate</name>
    </ligand>
</feature>
<comment type="subunit">
    <text evidence="3">Homodimer.</text>
</comment>
<feature type="binding site" evidence="12">
    <location>
        <position position="220"/>
    </location>
    <ligand>
        <name>Mg(2+)</name>
        <dbReference type="ChEBI" id="CHEBI:18420"/>
    </ligand>
</feature>
<dbReference type="SMART" id="SM00861">
    <property type="entry name" value="Transket_pyr"/>
    <property type="match status" value="1"/>
</dbReference>
<comment type="cofactor">
    <cofactor evidence="11">
        <name>thiamine diphosphate</name>
        <dbReference type="ChEBI" id="CHEBI:58937"/>
    </cofactor>
    <text evidence="11">Binds 1 thiamine pyrophosphate per subunit. During the reaction, the substrate forms a covalent intermediate with the cofactor.</text>
</comment>
<comment type="cofactor">
    <cofactor evidence="12">
        <name>Mg(2+)</name>
        <dbReference type="ChEBI" id="CHEBI:18420"/>
    </cofactor>
    <text evidence="12">Binds 1 Mg(2+) ion per subunit. Can also utilize other divalent metal cations, such as Ca(2+), Mn(2+) and Co(2+).</text>
</comment>
<feature type="binding site" evidence="10">
    <location>
        <position position="391"/>
    </location>
    <ligand>
        <name>substrate</name>
    </ligand>
</feature>
<feature type="binding site" evidence="11">
    <location>
        <position position="191"/>
    </location>
    <ligand>
        <name>thiamine diphosphate</name>
        <dbReference type="ChEBI" id="CHEBI:58937"/>
    </ligand>
</feature>
<evidence type="ECO:0000259" key="15">
    <source>
        <dbReference type="SMART" id="SM00861"/>
    </source>
</evidence>
<feature type="active site" description="Proton donor" evidence="9">
    <location>
        <position position="450"/>
    </location>
</feature>
<dbReference type="InterPro" id="IPR009014">
    <property type="entry name" value="Transketo_C/PFOR_II"/>
</dbReference>
<dbReference type="InterPro" id="IPR005474">
    <property type="entry name" value="Transketolase_N"/>
</dbReference>
<comment type="similarity">
    <text evidence="2">Belongs to the transketolase family.</text>
</comment>
<dbReference type="PROSITE" id="PS00801">
    <property type="entry name" value="TRANSKETOLASE_1"/>
    <property type="match status" value="1"/>
</dbReference>
<feature type="binding site" evidence="10">
    <location>
        <position position="510"/>
    </location>
    <ligand>
        <name>substrate</name>
    </ligand>
</feature>
<dbReference type="STRING" id="1890683.A0A427YM68"/>
<feature type="binding site" evidence="11">
    <location>
        <position position="100"/>
    </location>
    <ligand>
        <name>thiamine diphosphate</name>
        <dbReference type="ChEBI" id="CHEBI:58937"/>
    </ligand>
</feature>
<dbReference type="Pfam" id="PF22613">
    <property type="entry name" value="Transketolase_C_1"/>
    <property type="match status" value="1"/>
</dbReference>
<dbReference type="GO" id="GO:0046872">
    <property type="term" value="F:metal ion binding"/>
    <property type="evidence" value="ECO:0007669"/>
    <property type="project" value="UniProtKB-KW"/>
</dbReference>
<dbReference type="GO" id="GO:0005634">
    <property type="term" value="C:nucleus"/>
    <property type="evidence" value="ECO:0007669"/>
    <property type="project" value="TreeGrafter"/>
</dbReference>
<dbReference type="CDD" id="cd02012">
    <property type="entry name" value="TPP_TK"/>
    <property type="match status" value="1"/>
</dbReference>
<dbReference type="PROSITE" id="PS00802">
    <property type="entry name" value="TRANSKETOLASE_2"/>
    <property type="match status" value="1"/>
</dbReference>
<dbReference type="InterPro" id="IPR049557">
    <property type="entry name" value="Transketolase_CS"/>
</dbReference>
<keyword evidence="5" id="KW-0808">Transferase</keyword>
<reference evidence="16 17" key="1">
    <citation type="submission" date="2018-11" db="EMBL/GenBank/DDBJ databases">
        <title>Genome sequence of Saitozyma podzolica DSM 27192.</title>
        <authorList>
            <person name="Aliyu H."/>
            <person name="Gorte O."/>
            <person name="Ochsenreither K."/>
        </authorList>
    </citation>
    <scope>NUCLEOTIDE SEQUENCE [LARGE SCALE GENOMIC DNA]</scope>
    <source>
        <strain evidence="16 17">DSM 27192</strain>
    </source>
</reference>
<evidence type="ECO:0000256" key="8">
    <source>
        <dbReference type="ARBA" id="ARBA00023052"/>
    </source>
</evidence>
<dbReference type="PANTHER" id="PTHR43522:SF6">
    <property type="entry name" value="TRANSKETOLASE-LIKE PYRIMIDINE-BINDING DOMAIN-CONTAINING PROTEIN-RELATED"/>
    <property type="match status" value="1"/>
</dbReference>
<dbReference type="Gene3D" id="3.40.50.970">
    <property type="match status" value="2"/>
</dbReference>
<dbReference type="EMBL" id="RSCD01000006">
    <property type="protein sequence ID" value="RSH92166.1"/>
    <property type="molecule type" value="Genomic_DNA"/>
</dbReference>